<evidence type="ECO:0000256" key="23">
    <source>
        <dbReference type="PIRSR" id="PIRSR000006-2"/>
    </source>
</evidence>
<evidence type="ECO:0000256" key="13">
    <source>
        <dbReference type="ARBA" id="ARBA00022781"/>
    </source>
</evidence>
<evidence type="ECO:0000256" key="20">
    <source>
        <dbReference type="ARBA" id="ARBA00025525"/>
    </source>
</evidence>
<evidence type="ECO:0000256" key="16">
    <source>
        <dbReference type="ARBA" id="ARBA00023002"/>
    </source>
</evidence>
<dbReference type="Gene3D" id="1.10.760.10">
    <property type="entry name" value="Cytochrome c-like domain"/>
    <property type="match status" value="2"/>
</dbReference>
<evidence type="ECO:0000256" key="15">
    <source>
        <dbReference type="ARBA" id="ARBA00022989"/>
    </source>
</evidence>
<evidence type="ECO:0000256" key="2">
    <source>
        <dbReference type="ARBA" id="ARBA00004673"/>
    </source>
</evidence>
<dbReference type="PANTHER" id="PTHR33751:SF1">
    <property type="entry name" value="CBB3-TYPE CYTOCHROME C OXIDASE SUBUNIT FIXP"/>
    <property type="match status" value="1"/>
</dbReference>
<evidence type="ECO:0000256" key="22">
    <source>
        <dbReference type="PIRSR" id="PIRSR000006-1"/>
    </source>
</evidence>
<keyword evidence="17 21" id="KW-0408">Iron</keyword>
<evidence type="ECO:0000256" key="3">
    <source>
        <dbReference type="ARBA" id="ARBA00006113"/>
    </source>
</evidence>
<keyword evidence="14 21" id="KW-0249">Electron transport</keyword>
<comment type="similarity">
    <text evidence="3 21">Belongs to the CcoP / FixP family.</text>
</comment>
<keyword evidence="7 21" id="KW-0997">Cell inner membrane</keyword>
<feature type="binding site" description="covalent" evidence="23">
    <location>
        <position position="222"/>
    </location>
    <ligand>
        <name>heme c</name>
        <dbReference type="ChEBI" id="CHEBI:61717"/>
        <label>2</label>
    </ligand>
</feature>
<protein>
    <recommendedName>
        <fullName evidence="21">Cbb3-type cytochrome c oxidase subunit</fullName>
    </recommendedName>
</protein>
<evidence type="ECO:0000256" key="24">
    <source>
        <dbReference type="SAM" id="Phobius"/>
    </source>
</evidence>
<dbReference type="InterPro" id="IPR008168">
    <property type="entry name" value="Cyt_C_IC"/>
</dbReference>
<sequence length="290" mass="31024">MADHKDVDQITGVETTGHSWDGIKELNNPLPRWWLWTFYATIAFALVYSVLYPAWPLVNSATSGLLGWSSRGELAEETATANAARAGQIEQITSLSVEEINADPELRTVAIAGGRAAFKVNCVQCHGSGAEGGPGYPNLNDDAWLWGGSLDAIHTTLQHGIRFASDDDTRISEMPAFGRDGILDREQIGDVAEYVLSFAGNADDKAAADKGQAVFADNCAACHGESGEGVKELGAPALNDAIWLFGGTKDDIVRQVTAPRHGVMPAWEERLGETTVKELTVYVHSLGGGQ</sequence>
<keyword evidence="11 21" id="KW-0479">Metal-binding</keyword>
<dbReference type="PIRSF" id="PIRSF000006">
    <property type="entry name" value="Cbb3-Cox_fixP"/>
    <property type="match status" value="1"/>
</dbReference>
<evidence type="ECO:0000256" key="5">
    <source>
        <dbReference type="ARBA" id="ARBA00022448"/>
    </source>
</evidence>
<evidence type="ECO:0000256" key="1">
    <source>
        <dbReference type="ARBA" id="ARBA00004533"/>
    </source>
</evidence>
<keyword evidence="10 24" id="KW-0812">Transmembrane</keyword>
<dbReference type="GO" id="GO:0005506">
    <property type="term" value="F:iron ion binding"/>
    <property type="evidence" value="ECO:0007669"/>
    <property type="project" value="InterPro"/>
</dbReference>
<feature type="binding site" description="axial binding residue" evidence="22">
    <location>
        <position position="223"/>
    </location>
    <ligand>
        <name>heme c</name>
        <dbReference type="ChEBI" id="CHEBI:61717"/>
        <label>2</label>
    </ligand>
    <ligandPart>
        <name>Fe</name>
        <dbReference type="ChEBI" id="CHEBI:18248"/>
    </ligandPart>
</feature>
<dbReference type="AlphaFoldDB" id="A0A6N9SZC6"/>
<dbReference type="GO" id="GO:0020037">
    <property type="term" value="F:heme binding"/>
    <property type="evidence" value="ECO:0007669"/>
    <property type="project" value="InterPro"/>
</dbReference>
<feature type="domain" description="Cytochrome c" evidence="25">
    <location>
        <begin position="109"/>
        <end position="199"/>
    </location>
</feature>
<feature type="transmembrane region" description="Helical" evidence="24">
    <location>
        <begin position="33"/>
        <end position="55"/>
    </location>
</feature>
<dbReference type="GO" id="GO:0009055">
    <property type="term" value="F:electron transfer activity"/>
    <property type="evidence" value="ECO:0007669"/>
    <property type="project" value="InterPro"/>
</dbReference>
<feature type="binding site" description="axial binding residue" evidence="22">
    <location>
        <position position="174"/>
    </location>
    <ligand>
        <name>heme c</name>
        <dbReference type="ChEBI" id="CHEBI:61717"/>
        <label>2</label>
    </ligand>
    <ligandPart>
        <name>Fe</name>
        <dbReference type="ChEBI" id="CHEBI:18248"/>
    </ligandPart>
</feature>
<dbReference type="GO" id="GO:0016491">
    <property type="term" value="F:oxidoreductase activity"/>
    <property type="evidence" value="ECO:0007669"/>
    <property type="project" value="UniProtKB-KW"/>
</dbReference>
<dbReference type="Pfam" id="PF13442">
    <property type="entry name" value="Cytochrome_CBB3"/>
    <property type="match status" value="2"/>
</dbReference>
<evidence type="ECO:0000256" key="4">
    <source>
        <dbReference type="ARBA" id="ARBA00011203"/>
    </source>
</evidence>
<dbReference type="GO" id="GO:0006119">
    <property type="term" value="P:oxidative phosphorylation"/>
    <property type="evidence" value="ECO:0007669"/>
    <property type="project" value="UniProtKB-UniPathway"/>
</dbReference>
<name>A0A6N9SZC6_9HYPH</name>
<feature type="binding site" description="axial binding residue" evidence="22">
    <location>
        <position position="126"/>
    </location>
    <ligand>
        <name>heme c</name>
        <dbReference type="ChEBI" id="CHEBI:61717"/>
        <label>1</label>
    </ligand>
    <ligandPart>
        <name>Fe</name>
        <dbReference type="ChEBI" id="CHEBI:18248"/>
    </ligandPart>
</feature>
<keyword evidence="19 21" id="KW-0472">Membrane</keyword>
<feature type="domain" description="Cytochrome c" evidence="25">
    <location>
        <begin position="206"/>
        <end position="287"/>
    </location>
</feature>
<keyword evidence="15 24" id="KW-1133">Transmembrane helix</keyword>
<comment type="cofactor">
    <cofactor evidence="21 23">
        <name>heme c</name>
        <dbReference type="ChEBI" id="CHEBI:61717"/>
    </cofactor>
    <text evidence="21 23">Binds 2 heme C groups per subunit.</text>
</comment>
<evidence type="ECO:0000256" key="21">
    <source>
        <dbReference type="PIRNR" id="PIRNR000006"/>
    </source>
</evidence>
<feature type="binding site" description="axial binding residue" evidence="22">
    <location>
        <position position="264"/>
    </location>
    <ligand>
        <name>heme c</name>
        <dbReference type="ChEBI" id="CHEBI:61717"/>
        <label>1</label>
    </ligand>
    <ligandPart>
        <name>Fe</name>
        <dbReference type="ChEBI" id="CHEBI:18248"/>
    </ligandPart>
</feature>
<dbReference type="PROSITE" id="PS51007">
    <property type="entry name" value="CYTC"/>
    <property type="match status" value="2"/>
</dbReference>
<dbReference type="InterPro" id="IPR038414">
    <property type="entry name" value="CcoP_N_sf"/>
</dbReference>
<keyword evidence="12" id="KW-0677">Repeat</keyword>
<organism evidence="26 27">
    <name type="scientific">Jiella pacifica</name>
    <dbReference type="NCBI Taxonomy" id="2696469"/>
    <lineage>
        <taxon>Bacteria</taxon>
        <taxon>Pseudomonadati</taxon>
        <taxon>Pseudomonadota</taxon>
        <taxon>Alphaproteobacteria</taxon>
        <taxon>Hyphomicrobiales</taxon>
        <taxon>Aurantimonadaceae</taxon>
        <taxon>Jiella</taxon>
    </lineage>
</organism>
<dbReference type="Gene3D" id="6.10.280.130">
    <property type="match status" value="1"/>
</dbReference>
<keyword evidence="13 21" id="KW-0375">Hydrogen ion transport</keyword>
<feature type="binding site" description="covalent" evidence="23">
    <location>
        <position position="219"/>
    </location>
    <ligand>
        <name>heme c</name>
        <dbReference type="ChEBI" id="CHEBI:61717"/>
        <label>2</label>
    </ligand>
</feature>
<dbReference type="Proteomes" id="UP000469011">
    <property type="component" value="Unassembled WGS sequence"/>
</dbReference>
<evidence type="ECO:0000256" key="6">
    <source>
        <dbReference type="ARBA" id="ARBA00022475"/>
    </source>
</evidence>
<evidence type="ECO:0000256" key="8">
    <source>
        <dbReference type="ARBA" id="ARBA00022617"/>
    </source>
</evidence>
<keyword evidence="27" id="KW-1185">Reference proteome</keyword>
<evidence type="ECO:0000256" key="14">
    <source>
        <dbReference type="ARBA" id="ARBA00022982"/>
    </source>
</evidence>
<dbReference type="GO" id="GO:1902600">
    <property type="term" value="P:proton transmembrane transport"/>
    <property type="evidence" value="ECO:0007669"/>
    <property type="project" value="UniProtKB-KW"/>
</dbReference>
<evidence type="ECO:0000313" key="26">
    <source>
        <dbReference type="EMBL" id="NDW04444.1"/>
    </source>
</evidence>
<dbReference type="PRINTS" id="PR00605">
    <property type="entry name" value="CYTCHROMECIC"/>
</dbReference>
<dbReference type="InterPro" id="IPR050597">
    <property type="entry name" value="Cytochrome_c_Oxidase_Subunit"/>
</dbReference>
<dbReference type="InterPro" id="IPR009056">
    <property type="entry name" value="Cyt_c-like_dom"/>
</dbReference>
<evidence type="ECO:0000256" key="17">
    <source>
        <dbReference type="ARBA" id="ARBA00023004"/>
    </source>
</evidence>
<dbReference type="SUPFAM" id="SSF46626">
    <property type="entry name" value="Cytochrome c"/>
    <property type="match status" value="2"/>
</dbReference>
<evidence type="ECO:0000259" key="25">
    <source>
        <dbReference type="PROSITE" id="PS51007"/>
    </source>
</evidence>
<gene>
    <name evidence="26" type="primary">ccoP</name>
    <name evidence="26" type="ORF">GTK09_08365</name>
</gene>
<dbReference type="PANTHER" id="PTHR33751">
    <property type="entry name" value="CBB3-TYPE CYTOCHROME C OXIDASE SUBUNIT FIXP"/>
    <property type="match status" value="1"/>
</dbReference>
<evidence type="ECO:0000256" key="10">
    <source>
        <dbReference type="ARBA" id="ARBA00022692"/>
    </source>
</evidence>
<evidence type="ECO:0000313" key="27">
    <source>
        <dbReference type="Proteomes" id="UP000469011"/>
    </source>
</evidence>
<proteinExistence type="inferred from homology"/>
<keyword evidence="6 21" id="KW-1003">Cell membrane</keyword>
<comment type="subunit">
    <text evidence="4">Component of the cbb3-type cytochrome c oxidase at least composed of FixN, FixO, FixQ and FixP.</text>
</comment>
<evidence type="ECO:0000256" key="12">
    <source>
        <dbReference type="ARBA" id="ARBA00022737"/>
    </source>
</evidence>
<dbReference type="InterPro" id="IPR032858">
    <property type="entry name" value="CcoP_N"/>
</dbReference>
<dbReference type="Pfam" id="PF14715">
    <property type="entry name" value="FixP_N"/>
    <property type="match status" value="1"/>
</dbReference>
<accession>A0A6N9SZC6</accession>
<evidence type="ECO:0000256" key="9">
    <source>
        <dbReference type="ARBA" id="ARBA00022660"/>
    </source>
</evidence>
<dbReference type="InterPro" id="IPR004678">
    <property type="entry name" value="Cyt_c_oxidase_cbb3_su3"/>
</dbReference>
<evidence type="ECO:0000256" key="11">
    <source>
        <dbReference type="ARBA" id="ARBA00022723"/>
    </source>
</evidence>
<dbReference type="UniPathway" id="UPA00705"/>
<keyword evidence="16 21" id="KW-0560">Oxidoreductase</keyword>
<feature type="binding site" description="covalent" evidence="23">
    <location>
        <position position="122"/>
    </location>
    <ligand>
        <name>heme c</name>
        <dbReference type="ChEBI" id="CHEBI:61717"/>
        <label>1</label>
    </ligand>
</feature>
<reference evidence="26 27" key="1">
    <citation type="submission" date="2020-01" db="EMBL/GenBank/DDBJ databases">
        <title>Jiella pacifica sp. nov.</title>
        <authorList>
            <person name="Xue Z."/>
            <person name="Zhu S."/>
            <person name="Chen J."/>
            <person name="Yang J."/>
        </authorList>
    </citation>
    <scope>NUCLEOTIDE SEQUENCE [LARGE SCALE GENOMIC DNA]</scope>
    <source>
        <strain evidence="26 27">40Bstr34</strain>
    </source>
</reference>
<comment type="caution">
    <text evidence="26">The sequence shown here is derived from an EMBL/GenBank/DDBJ whole genome shotgun (WGS) entry which is preliminary data.</text>
</comment>
<dbReference type="NCBIfam" id="TIGR00782">
    <property type="entry name" value="ccoP"/>
    <property type="match status" value="1"/>
</dbReference>
<keyword evidence="18 21" id="KW-0406">Ion transport</keyword>
<keyword evidence="5 21" id="KW-0813">Transport</keyword>
<evidence type="ECO:0000256" key="7">
    <source>
        <dbReference type="ARBA" id="ARBA00022519"/>
    </source>
</evidence>
<keyword evidence="8 21" id="KW-0349">Heme</keyword>
<comment type="subcellular location">
    <subcellularLocation>
        <location evidence="1 21">Cell inner membrane</location>
    </subcellularLocation>
</comment>
<keyword evidence="9 21" id="KW-0679">Respiratory chain</keyword>
<dbReference type="RefSeq" id="WP_163462656.1">
    <property type="nucleotide sequence ID" value="NZ_JAAAMG010000005.1"/>
</dbReference>
<dbReference type="InterPro" id="IPR036909">
    <property type="entry name" value="Cyt_c-like_dom_sf"/>
</dbReference>
<comment type="pathway">
    <text evidence="2 21">Energy metabolism; oxidative phosphorylation.</text>
</comment>
<evidence type="ECO:0000256" key="18">
    <source>
        <dbReference type="ARBA" id="ARBA00023065"/>
    </source>
</evidence>
<dbReference type="EMBL" id="JAAAMG010000005">
    <property type="protein sequence ID" value="NDW04444.1"/>
    <property type="molecule type" value="Genomic_DNA"/>
</dbReference>
<feature type="binding site" description="covalent" evidence="23">
    <location>
        <position position="125"/>
    </location>
    <ligand>
        <name>heme c</name>
        <dbReference type="ChEBI" id="CHEBI:61717"/>
        <label>1</label>
    </ligand>
</feature>
<dbReference type="GO" id="GO:0005886">
    <property type="term" value="C:plasma membrane"/>
    <property type="evidence" value="ECO:0007669"/>
    <property type="project" value="UniProtKB-SubCell"/>
</dbReference>
<comment type="function">
    <text evidence="20">C-type cytochrome. Part of the cbb3-type cytochrome c oxidase complex. FixP subunit is required for transferring electrons from donor cytochrome c via its heme groups to FixO subunit. From there, electrons are shuttled to the catalytic binuclear center of FixN subunit where oxygen reduction takes place. The complex also functions as a proton pump.</text>
</comment>
<evidence type="ECO:0000256" key="19">
    <source>
        <dbReference type="ARBA" id="ARBA00023136"/>
    </source>
</evidence>